<dbReference type="GO" id="GO:0001508">
    <property type="term" value="P:action potential"/>
    <property type="evidence" value="ECO:0007669"/>
    <property type="project" value="TreeGrafter"/>
</dbReference>
<feature type="transmembrane region" description="Helical" evidence="13">
    <location>
        <begin position="246"/>
        <end position="268"/>
    </location>
</feature>
<dbReference type="InterPro" id="IPR027359">
    <property type="entry name" value="Volt_channel_dom_sf"/>
</dbReference>
<sequence length="589" mass="66571">MDNFRRSIFAPKTSIIPIPQSRRNENKIVLNVGGVRFETYKTTLKSIPDTRLSWLSDSTGNTPEFDPVSGEFFFDRHSGMFHMILNYYRTGKLHIPMDVCGPAFEEELAYWGLDENQIEPCCWNTYRAHRDAQQTLAEFEGHDPDAESDDEEESAMRERFGISEDFVEVKKSTWERWKIRIWNIVDEPKANVLSRTFAIISVSFIILAIASFCLETHSKFRYDISGNSSVESRTIVDQVRNTRPHILFQITEYMCMVFFTFEVTIRFISCPNKPKFVRDFYNWIELFSVIPFYTLIIAKCISPDFLTTDTGIFINALRFVRIFRILKLTRYFSGLKILGHTIRASAKELLLLFLVLIIGVLIFGVLIYFAEQIQEDSKNNFSDIPISFYWAVETMTTLGYGDIVPRTMSGYIIGCACAVCGLLMLSLPVPIIVSNFTLYYSHAQAKMKLPKKNKNILVGAANVLKESSFGTVTPVDSNGSSNGDCHKESRRNSNDSALGSCNSTESPQSVQEQGGISVIFTNETPPGNTSPASSRGSPGQKRKLSDIKEIPGRRCSSLEAPSPSLHRLNRSGTGSLRLTPAKRRSITVF</sequence>
<dbReference type="InterPro" id="IPR003968">
    <property type="entry name" value="K_chnl_volt-dep_Kv"/>
</dbReference>
<keyword evidence="15" id="KW-1185">Reference proteome</keyword>
<dbReference type="PANTHER" id="PTHR11537:SF252">
    <property type="entry name" value="POTASSIUM VOLTAGE-GATED CHANNEL PROTEIN SHAW"/>
    <property type="match status" value="1"/>
</dbReference>
<reference evidence="16" key="2">
    <citation type="submission" date="2025-08" db="UniProtKB">
        <authorList>
            <consortium name="RefSeq"/>
        </authorList>
    </citation>
    <scope>IDENTIFICATION</scope>
    <source>
        <tissue evidence="16">Whole sample</tissue>
    </source>
</reference>
<evidence type="ECO:0000256" key="3">
    <source>
        <dbReference type="ARBA" id="ARBA00022538"/>
    </source>
</evidence>
<accession>A0A8B8BSE9</accession>
<dbReference type="FunFam" id="3.30.710.10:FF:000002">
    <property type="entry name" value="Potassium voltage-gated channel subfamily C member 2"/>
    <property type="match status" value="1"/>
</dbReference>
<dbReference type="PANTHER" id="PTHR11537">
    <property type="entry name" value="VOLTAGE-GATED POTASSIUM CHANNEL"/>
    <property type="match status" value="1"/>
</dbReference>
<comment type="subcellular location">
    <subcellularLocation>
        <location evidence="1">Membrane</location>
        <topology evidence="1">Multi-pass membrane protein</topology>
    </subcellularLocation>
</comment>
<evidence type="ECO:0000313" key="16">
    <source>
        <dbReference type="RefSeq" id="XP_022306258.1"/>
    </source>
</evidence>
<dbReference type="InterPro" id="IPR003131">
    <property type="entry name" value="T1-type_BTB"/>
</dbReference>
<evidence type="ECO:0000313" key="15">
    <source>
        <dbReference type="Proteomes" id="UP000694844"/>
    </source>
</evidence>
<dbReference type="GO" id="GO:0005251">
    <property type="term" value="F:delayed rectifier potassium channel activity"/>
    <property type="evidence" value="ECO:0007669"/>
    <property type="project" value="TreeGrafter"/>
</dbReference>
<evidence type="ECO:0000259" key="14">
    <source>
        <dbReference type="SMART" id="SM00225"/>
    </source>
</evidence>
<dbReference type="Pfam" id="PF02214">
    <property type="entry name" value="BTB_2"/>
    <property type="match status" value="1"/>
</dbReference>
<dbReference type="Proteomes" id="UP000694844">
    <property type="component" value="Chromosome 1"/>
</dbReference>
<gene>
    <name evidence="16" type="primary">LOC111112773</name>
</gene>
<reference evidence="15" key="1">
    <citation type="submission" date="2024-06" db="UniProtKB">
        <authorList>
            <consortium name="RefSeq"/>
        </authorList>
    </citation>
    <scope>NUCLEOTIDE SEQUENCE [LARGE SCALE GENOMIC DNA]</scope>
</reference>
<feature type="domain" description="BTB" evidence="14">
    <location>
        <begin position="26"/>
        <end position="129"/>
    </location>
</feature>
<dbReference type="PRINTS" id="PR00169">
    <property type="entry name" value="KCHANNEL"/>
</dbReference>
<evidence type="ECO:0000256" key="12">
    <source>
        <dbReference type="SAM" id="MobiDB-lite"/>
    </source>
</evidence>
<evidence type="ECO:0000256" key="11">
    <source>
        <dbReference type="ARBA" id="ARBA00023303"/>
    </source>
</evidence>
<feature type="compositionally biased region" description="Polar residues" evidence="12">
    <location>
        <begin position="472"/>
        <end position="483"/>
    </location>
</feature>
<evidence type="ECO:0000256" key="13">
    <source>
        <dbReference type="SAM" id="Phobius"/>
    </source>
</evidence>
<feature type="region of interest" description="Disordered" evidence="12">
    <location>
        <begin position="472"/>
        <end position="589"/>
    </location>
</feature>
<dbReference type="AlphaFoldDB" id="A0A8B8BSE9"/>
<evidence type="ECO:0000256" key="4">
    <source>
        <dbReference type="ARBA" id="ARBA00022692"/>
    </source>
</evidence>
<evidence type="ECO:0000256" key="7">
    <source>
        <dbReference type="ARBA" id="ARBA00022958"/>
    </source>
</evidence>
<dbReference type="GO" id="GO:0043679">
    <property type="term" value="C:axon terminus"/>
    <property type="evidence" value="ECO:0007669"/>
    <property type="project" value="TreeGrafter"/>
</dbReference>
<dbReference type="InterPro" id="IPR011333">
    <property type="entry name" value="SKP1/BTB/POZ_sf"/>
</dbReference>
<evidence type="ECO:0000256" key="2">
    <source>
        <dbReference type="ARBA" id="ARBA00022448"/>
    </source>
</evidence>
<feature type="compositionally biased region" description="Basic and acidic residues" evidence="12">
    <location>
        <begin position="543"/>
        <end position="552"/>
    </location>
</feature>
<feature type="transmembrane region" description="Helical" evidence="13">
    <location>
        <begin position="349"/>
        <end position="370"/>
    </location>
</feature>
<dbReference type="GO" id="GO:0042734">
    <property type="term" value="C:presynaptic membrane"/>
    <property type="evidence" value="ECO:0007669"/>
    <property type="project" value="TreeGrafter"/>
</dbReference>
<dbReference type="Gene3D" id="1.10.287.70">
    <property type="match status" value="1"/>
</dbReference>
<dbReference type="GO" id="GO:0008076">
    <property type="term" value="C:voltage-gated potassium channel complex"/>
    <property type="evidence" value="ECO:0007669"/>
    <property type="project" value="InterPro"/>
</dbReference>
<feature type="compositionally biased region" description="Polar residues" evidence="12">
    <location>
        <begin position="494"/>
        <end position="537"/>
    </location>
</feature>
<dbReference type="InterPro" id="IPR000210">
    <property type="entry name" value="BTB/POZ_dom"/>
</dbReference>
<dbReference type="SUPFAM" id="SSF81324">
    <property type="entry name" value="Voltage-gated potassium channels"/>
    <property type="match status" value="1"/>
</dbReference>
<dbReference type="Gene3D" id="3.30.710.10">
    <property type="entry name" value="Potassium Channel Kv1.1, Chain A"/>
    <property type="match status" value="1"/>
</dbReference>
<keyword evidence="4 13" id="KW-0812">Transmembrane</keyword>
<dbReference type="GO" id="GO:0032590">
    <property type="term" value="C:dendrite membrane"/>
    <property type="evidence" value="ECO:0007669"/>
    <property type="project" value="TreeGrafter"/>
</dbReference>
<feature type="compositionally biased region" description="Basic and acidic residues" evidence="12">
    <location>
        <begin position="484"/>
        <end position="493"/>
    </location>
</feature>
<evidence type="ECO:0000256" key="1">
    <source>
        <dbReference type="ARBA" id="ARBA00004141"/>
    </source>
</evidence>
<keyword evidence="2" id="KW-0813">Transport</keyword>
<dbReference type="InterPro" id="IPR003974">
    <property type="entry name" value="K_chnl_volt-dep_Kv3"/>
</dbReference>
<keyword evidence="6" id="KW-0851">Voltage-gated channel</keyword>
<dbReference type="SMART" id="SM00225">
    <property type="entry name" value="BTB"/>
    <property type="match status" value="1"/>
</dbReference>
<dbReference type="GeneID" id="111112773"/>
<dbReference type="InterPro" id="IPR028325">
    <property type="entry name" value="VG_K_chnl"/>
</dbReference>
<protein>
    <submittedName>
        <fullName evidence="16">Potassium voltage-gated channel protein Shaw-like isoform X1</fullName>
    </submittedName>
</protein>
<feature type="transmembrane region" description="Helical" evidence="13">
    <location>
        <begin position="192"/>
        <end position="212"/>
    </location>
</feature>
<evidence type="ECO:0000256" key="8">
    <source>
        <dbReference type="ARBA" id="ARBA00022989"/>
    </source>
</evidence>
<keyword evidence="10 13" id="KW-0472">Membrane</keyword>
<dbReference type="PRINTS" id="PR01498">
    <property type="entry name" value="SHAWCHANNEL"/>
</dbReference>
<dbReference type="SUPFAM" id="SSF54695">
    <property type="entry name" value="POZ domain"/>
    <property type="match status" value="1"/>
</dbReference>
<feature type="transmembrane region" description="Helical" evidence="13">
    <location>
        <begin position="280"/>
        <end position="298"/>
    </location>
</feature>
<feature type="compositionally biased region" description="Basic residues" evidence="12">
    <location>
        <begin position="580"/>
        <end position="589"/>
    </location>
</feature>
<dbReference type="Gene3D" id="1.20.120.350">
    <property type="entry name" value="Voltage-gated potassium channels. Chain C"/>
    <property type="match status" value="1"/>
</dbReference>
<keyword evidence="9" id="KW-0406">Ion transport</keyword>
<dbReference type="FunFam" id="1.10.287.70:FF:000002">
    <property type="entry name" value="Potassium voltage-gated channel subfamily a member"/>
    <property type="match status" value="1"/>
</dbReference>
<proteinExistence type="predicted"/>
<evidence type="ECO:0000256" key="9">
    <source>
        <dbReference type="ARBA" id="ARBA00023065"/>
    </source>
</evidence>
<evidence type="ECO:0000256" key="5">
    <source>
        <dbReference type="ARBA" id="ARBA00022826"/>
    </source>
</evidence>
<evidence type="ECO:0000256" key="6">
    <source>
        <dbReference type="ARBA" id="ARBA00022882"/>
    </source>
</evidence>
<dbReference type="PRINTS" id="PR01491">
    <property type="entry name" value="KVCHANNEL"/>
</dbReference>
<evidence type="ECO:0000256" key="10">
    <source>
        <dbReference type="ARBA" id="ARBA00023136"/>
    </source>
</evidence>
<feature type="transmembrane region" description="Helical" evidence="13">
    <location>
        <begin position="411"/>
        <end position="440"/>
    </location>
</feature>
<dbReference type="GO" id="GO:0045211">
    <property type="term" value="C:postsynaptic membrane"/>
    <property type="evidence" value="ECO:0007669"/>
    <property type="project" value="TreeGrafter"/>
</dbReference>
<dbReference type="GO" id="GO:0051260">
    <property type="term" value="P:protein homooligomerization"/>
    <property type="evidence" value="ECO:0007669"/>
    <property type="project" value="InterPro"/>
</dbReference>
<keyword evidence="8 13" id="KW-1133">Transmembrane helix</keyword>
<dbReference type="KEGG" id="cvn:111112773"/>
<keyword evidence="11" id="KW-0407">Ion channel</keyword>
<keyword evidence="5" id="KW-0631">Potassium channel</keyword>
<organism evidence="15 16">
    <name type="scientific">Crassostrea virginica</name>
    <name type="common">Eastern oyster</name>
    <dbReference type="NCBI Taxonomy" id="6565"/>
    <lineage>
        <taxon>Eukaryota</taxon>
        <taxon>Metazoa</taxon>
        <taxon>Spiralia</taxon>
        <taxon>Lophotrochozoa</taxon>
        <taxon>Mollusca</taxon>
        <taxon>Bivalvia</taxon>
        <taxon>Autobranchia</taxon>
        <taxon>Pteriomorphia</taxon>
        <taxon>Ostreida</taxon>
        <taxon>Ostreoidea</taxon>
        <taxon>Ostreidae</taxon>
        <taxon>Crassostrea</taxon>
    </lineage>
</organism>
<keyword evidence="3" id="KW-0633">Potassium transport</keyword>
<dbReference type="OrthoDB" id="415460at2759"/>
<name>A0A8B8BSE9_CRAVI</name>
<keyword evidence="7" id="KW-0630">Potassium</keyword>
<dbReference type="GO" id="GO:0032809">
    <property type="term" value="C:neuronal cell body membrane"/>
    <property type="evidence" value="ECO:0007669"/>
    <property type="project" value="TreeGrafter"/>
</dbReference>
<dbReference type="RefSeq" id="XP_022306258.1">
    <property type="nucleotide sequence ID" value="XM_022450550.1"/>
</dbReference>
<dbReference type="CDD" id="cd18379">
    <property type="entry name" value="BTB_POZ_Kv3_KCNC"/>
    <property type="match status" value="1"/>
</dbReference>
<dbReference type="Pfam" id="PF00520">
    <property type="entry name" value="Ion_trans"/>
    <property type="match status" value="1"/>
</dbReference>
<dbReference type="InterPro" id="IPR005821">
    <property type="entry name" value="Ion_trans_dom"/>
</dbReference>